<evidence type="ECO:0000256" key="3">
    <source>
        <dbReference type="ARBA" id="ARBA00023163"/>
    </source>
</evidence>
<keyword evidence="2" id="KW-0238">DNA-binding</keyword>
<keyword evidence="1" id="KW-0805">Transcription regulation</keyword>
<dbReference type="PANTHER" id="PTHR38445">
    <property type="entry name" value="HTH-TYPE TRANSCRIPTIONAL REPRESSOR YTRA"/>
    <property type="match status" value="1"/>
</dbReference>
<dbReference type="InterPro" id="IPR036390">
    <property type="entry name" value="WH_DNA-bd_sf"/>
</dbReference>
<dbReference type="GO" id="GO:0003700">
    <property type="term" value="F:DNA-binding transcription factor activity"/>
    <property type="evidence" value="ECO:0007669"/>
    <property type="project" value="InterPro"/>
</dbReference>
<dbReference type="eggNOG" id="COG1725">
    <property type="taxonomic scope" value="Bacteria"/>
</dbReference>
<dbReference type="CDD" id="cd07377">
    <property type="entry name" value="WHTH_GntR"/>
    <property type="match status" value="1"/>
</dbReference>
<dbReference type="RefSeq" id="WP_033495683.1">
    <property type="nucleotide sequence ID" value="NZ_JGZI01000007.1"/>
</dbReference>
<evidence type="ECO:0000256" key="2">
    <source>
        <dbReference type="ARBA" id="ARBA00023125"/>
    </source>
</evidence>
<feature type="domain" description="HTH gntR-type" evidence="4">
    <location>
        <begin position="10"/>
        <end position="78"/>
    </location>
</feature>
<evidence type="ECO:0000259" key="4">
    <source>
        <dbReference type="PROSITE" id="PS50949"/>
    </source>
</evidence>
<proteinExistence type="predicted"/>
<dbReference type="Gene3D" id="1.10.10.10">
    <property type="entry name" value="Winged helix-like DNA-binding domain superfamily/Winged helix DNA-binding domain"/>
    <property type="match status" value="1"/>
</dbReference>
<dbReference type="SUPFAM" id="SSF46785">
    <property type="entry name" value="Winged helix' DNA-binding domain"/>
    <property type="match status" value="1"/>
</dbReference>
<evidence type="ECO:0000313" key="6">
    <source>
        <dbReference type="Proteomes" id="UP000029050"/>
    </source>
</evidence>
<dbReference type="SMART" id="SM00345">
    <property type="entry name" value="HTH_GNTR"/>
    <property type="match status" value="1"/>
</dbReference>
<dbReference type="Proteomes" id="UP000029050">
    <property type="component" value="Unassembled WGS sequence"/>
</dbReference>
<name>A0A087CJ96_9BIFI</name>
<dbReference type="PRINTS" id="PR00035">
    <property type="entry name" value="HTHGNTR"/>
</dbReference>
<protein>
    <submittedName>
        <fullName evidence="5">Bacterial regulatory protein, gntR family</fullName>
    </submittedName>
</protein>
<dbReference type="OrthoDB" id="4307011at2"/>
<keyword evidence="3" id="KW-0804">Transcription</keyword>
<dbReference type="Pfam" id="PF00392">
    <property type="entry name" value="GntR"/>
    <property type="match status" value="1"/>
</dbReference>
<comment type="caution">
    <text evidence="5">The sequence shown here is derived from an EMBL/GenBank/DDBJ whole genome shotgun (WGS) entry which is preliminary data.</text>
</comment>
<dbReference type="GeneID" id="98299648"/>
<gene>
    <name evidence="5" type="ORF">BPSY_0442</name>
</gene>
<dbReference type="PANTHER" id="PTHR38445:SF6">
    <property type="entry name" value="GNTR-FAMILY TRANSCRIPTIONAL REGULATOR"/>
    <property type="match status" value="1"/>
</dbReference>
<evidence type="ECO:0000256" key="1">
    <source>
        <dbReference type="ARBA" id="ARBA00023015"/>
    </source>
</evidence>
<dbReference type="PROSITE" id="PS50949">
    <property type="entry name" value="HTH_GNTR"/>
    <property type="match status" value="1"/>
</dbReference>
<dbReference type="EMBL" id="JGZI01000007">
    <property type="protein sequence ID" value="KFI83346.1"/>
    <property type="molecule type" value="Genomic_DNA"/>
</dbReference>
<dbReference type="InterPro" id="IPR036388">
    <property type="entry name" value="WH-like_DNA-bd_sf"/>
</dbReference>
<dbReference type="STRING" id="218140.BPSY_0442"/>
<evidence type="ECO:0000313" key="5">
    <source>
        <dbReference type="EMBL" id="KFI83346.1"/>
    </source>
</evidence>
<accession>A0A087CJ96</accession>
<organism evidence="5 6">
    <name type="scientific">Bifidobacterium psychraerophilum</name>
    <dbReference type="NCBI Taxonomy" id="218140"/>
    <lineage>
        <taxon>Bacteria</taxon>
        <taxon>Bacillati</taxon>
        <taxon>Actinomycetota</taxon>
        <taxon>Actinomycetes</taxon>
        <taxon>Bifidobacteriales</taxon>
        <taxon>Bifidobacteriaceae</taxon>
        <taxon>Bifidobacterium</taxon>
    </lineage>
</organism>
<dbReference type="GO" id="GO:0003677">
    <property type="term" value="F:DNA binding"/>
    <property type="evidence" value="ECO:0007669"/>
    <property type="project" value="UniProtKB-KW"/>
</dbReference>
<dbReference type="InterPro" id="IPR000524">
    <property type="entry name" value="Tscrpt_reg_HTH_GntR"/>
</dbReference>
<sequence length="139" mass="15663">MIEIDLKSRKSIYEQVVAGIKEQILTGLIAAEAKLPSVRELSKELTVNPNTIQKAFHKLEEQGYIYSVTGVGSFAHAPQDIRPDHRLLLEAQSRLRDDLRELRLLIPDDAVFNDVVAQALEEMGVSELSPREDRRGNND</sequence>
<keyword evidence="6" id="KW-1185">Reference proteome</keyword>
<dbReference type="AlphaFoldDB" id="A0A087CJ96"/>
<reference evidence="5 6" key="1">
    <citation type="submission" date="2014-03" db="EMBL/GenBank/DDBJ databases">
        <title>Genomics of Bifidobacteria.</title>
        <authorList>
            <person name="Ventura M."/>
            <person name="Milani C."/>
            <person name="Lugli G.A."/>
        </authorList>
    </citation>
    <scope>NUCLEOTIDE SEQUENCE [LARGE SCALE GENOMIC DNA]</scope>
    <source>
        <strain evidence="5 6">LMG 21775</strain>
    </source>
</reference>